<evidence type="ECO:0000256" key="1">
    <source>
        <dbReference type="SAM" id="MobiDB-lite"/>
    </source>
</evidence>
<gene>
    <name evidence="4" type="primary">CSON003462</name>
</gene>
<dbReference type="InterPro" id="IPR054537">
    <property type="entry name" value="HECA_N"/>
</dbReference>
<feature type="domain" description="Headcase middle" evidence="3">
    <location>
        <begin position="274"/>
        <end position="308"/>
    </location>
</feature>
<dbReference type="InterPro" id="IPR031947">
    <property type="entry name" value="Headcase_mid"/>
</dbReference>
<evidence type="ECO:0000259" key="2">
    <source>
        <dbReference type="Pfam" id="PF15353"/>
    </source>
</evidence>
<dbReference type="Pfam" id="PF16002">
    <property type="entry name" value="Headcase"/>
    <property type="match status" value="1"/>
</dbReference>
<feature type="compositionally biased region" description="Low complexity" evidence="1">
    <location>
        <begin position="220"/>
        <end position="244"/>
    </location>
</feature>
<dbReference type="Pfam" id="PF15353">
    <property type="entry name" value="HECA_N"/>
    <property type="match status" value="1"/>
</dbReference>
<evidence type="ECO:0000313" key="4">
    <source>
        <dbReference type="EMBL" id="SSX21037.1"/>
    </source>
</evidence>
<dbReference type="EMBL" id="UFQT01000162">
    <property type="protein sequence ID" value="SSX21037.1"/>
    <property type="molecule type" value="Genomic_DNA"/>
</dbReference>
<name>A0A336LXG6_CULSO</name>
<accession>A0A336LXG6</accession>
<dbReference type="OMA" id="GGINDPM"/>
<feature type="region of interest" description="Disordered" evidence="1">
    <location>
        <begin position="216"/>
        <end position="246"/>
    </location>
</feature>
<sequence length="313" mass="35224">MAPRRNNSGPSAIDVQNLLGLDTSHLLMESFNSSHDLMEPNMTRCCIPNTECLKSTDFGLINLDDLSDCVRVVCNNEACQAGNYMHRECFEAWEQHVLTYLKSNGRARSWSEKQRQQNLWNKKGYDLVYKTCNCRCGRGHLKKDLDWVPPQPNSLIGRIDEENCKKKKKKNKSNQKPALAINVNQNNNIYHPNQQTPKMTGLELSTLLENTTISRGRANSLSSSNGSSSPPVSSSEQSISPVHSGLNPLANLVDANNRPLTPRTMTEIYSDRVRQTSGANGIFSRRLDFSSFNVLPKSRINSYSIKIKSFEIE</sequence>
<dbReference type="PANTHER" id="PTHR13425:SF3">
    <property type="entry name" value="HEADCASE PROTEIN HOMOLOG"/>
    <property type="match status" value="1"/>
</dbReference>
<protein>
    <submittedName>
        <fullName evidence="4">CSON003462 protein</fullName>
    </submittedName>
</protein>
<dbReference type="AlphaFoldDB" id="A0A336LXG6"/>
<dbReference type="PANTHER" id="PTHR13425">
    <property type="entry name" value="HEADCASE PROTEIN"/>
    <property type="match status" value="1"/>
</dbReference>
<proteinExistence type="predicted"/>
<feature type="compositionally biased region" description="Polar residues" evidence="1">
    <location>
        <begin position="182"/>
        <end position="197"/>
    </location>
</feature>
<dbReference type="InterPro" id="IPR026066">
    <property type="entry name" value="Headcase"/>
</dbReference>
<reference evidence="4" key="1">
    <citation type="submission" date="2018-07" db="EMBL/GenBank/DDBJ databases">
        <authorList>
            <person name="Quirk P.G."/>
            <person name="Krulwich T.A."/>
        </authorList>
    </citation>
    <scope>NUCLEOTIDE SEQUENCE</scope>
</reference>
<feature type="domain" description="Headcase N-terminal" evidence="2">
    <location>
        <begin position="44"/>
        <end position="147"/>
    </location>
</feature>
<organism evidence="4">
    <name type="scientific">Culicoides sonorensis</name>
    <name type="common">Biting midge</name>
    <dbReference type="NCBI Taxonomy" id="179676"/>
    <lineage>
        <taxon>Eukaryota</taxon>
        <taxon>Metazoa</taxon>
        <taxon>Ecdysozoa</taxon>
        <taxon>Arthropoda</taxon>
        <taxon>Hexapoda</taxon>
        <taxon>Insecta</taxon>
        <taxon>Pterygota</taxon>
        <taxon>Neoptera</taxon>
        <taxon>Endopterygota</taxon>
        <taxon>Diptera</taxon>
        <taxon>Nematocera</taxon>
        <taxon>Chironomoidea</taxon>
        <taxon>Ceratopogonidae</taxon>
        <taxon>Ceratopogoninae</taxon>
        <taxon>Culicoides</taxon>
        <taxon>Monoculicoides</taxon>
    </lineage>
</organism>
<dbReference type="VEuPathDB" id="VectorBase:CSON003462"/>
<feature type="region of interest" description="Disordered" evidence="1">
    <location>
        <begin position="158"/>
        <end position="197"/>
    </location>
</feature>
<evidence type="ECO:0000259" key="3">
    <source>
        <dbReference type="Pfam" id="PF16002"/>
    </source>
</evidence>